<evidence type="ECO:0000256" key="1">
    <source>
        <dbReference type="ARBA" id="ARBA00009986"/>
    </source>
</evidence>
<evidence type="ECO:0000256" key="3">
    <source>
        <dbReference type="PROSITE-ProRule" id="PRU10007"/>
    </source>
</evidence>
<dbReference type="InterPro" id="IPR016161">
    <property type="entry name" value="Ald_DH/histidinol_DH"/>
</dbReference>
<dbReference type="PANTHER" id="PTHR11699">
    <property type="entry name" value="ALDEHYDE DEHYDROGENASE-RELATED"/>
    <property type="match status" value="1"/>
</dbReference>
<organism evidence="6 7">
    <name type="scientific">Psychrobacillus soli</name>
    <dbReference type="NCBI Taxonomy" id="1543965"/>
    <lineage>
        <taxon>Bacteria</taxon>
        <taxon>Bacillati</taxon>
        <taxon>Bacillota</taxon>
        <taxon>Bacilli</taxon>
        <taxon>Bacillales</taxon>
        <taxon>Bacillaceae</taxon>
        <taxon>Psychrobacillus</taxon>
    </lineage>
</organism>
<accession>A0A544TKM5</accession>
<evidence type="ECO:0000313" key="6">
    <source>
        <dbReference type="EMBL" id="TQR17992.1"/>
    </source>
</evidence>
<dbReference type="InterPro" id="IPR029510">
    <property type="entry name" value="Ald_DH_CS_GLU"/>
</dbReference>
<dbReference type="SUPFAM" id="SSF53720">
    <property type="entry name" value="ALDH-like"/>
    <property type="match status" value="1"/>
</dbReference>
<dbReference type="FunFam" id="3.40.309.10:FF:000012">
    <property type="entry name" value="Betaine aldehyde dehydrogenase"/>
    <property type="match status" value="1"/>
</dbReference>
<feature type="domain" description="Aldehyde dehydrogenase" evidence="5">
    <location>
        <begin position="27"/>
        <end position="491"/>
    </location>
</feature>
<dbReference type="OrthoDB" id="9762913at2"/>
<protein>
    <submittedName>
        <fullName evidence="6">Aldehyde dehydrogenase family protein</fullName>
    </submittedName>
</protein>
<dbReference type="RefSeq" id="WP_142605458.1">
    <property type="nucleotide sequence ID" value="NZ_VDGG01000005.1"/>
</dbReference>
<dbReference type="GO" id="GO:0016620">
    <property type="term" value="F:oxidoreductase activity, acting on the aldehyde or oxo group of donors, NAD or NADP as acceptor"/>
    <property type="evidence" value="ECO:0007669"/>
    <property type="project" value="InterPro"/>
</dbReference>
<dbReference type="Pfam" id="PF00171">
    <property type="entry name" value="Aldedh"/>
    <property type="match status" value="1"/>
</dbReference>
<dbReference type="InterPro" id="IPR016163">
    <property type="entry name" value="Ald_DH_C"/>
</dbReference>
<feature type="active site" evidence="3">
    <location>
        <position position="264"/>
    </location>
</feature>
<dbReference type="FunFam" id="3.40.605.10:FF:000007">
    <property type="entry name" value="NAD/NADP-dependent betaine aldehyde dehydrogenase"/>
    <property type="match status" value="1"/>
</dbReference>
<sequence>MTITIEKFETVLREKTAIQRMYLNGSWTTSVSNKTREIINPANNEVIAIVTEGVAEEVDIAVKAAKDAFYKNGWKTVYARTRADLLLKVASKLEERKEEFAMLETLNNGKVYEDSLGDVEDAINQFKYYAGLATKPHGQTYEVPDEMQAMVVREPIGVVAQIVPWNYPLVMAAQKMSAALAAGCTVVIKPASQTPLTLIRLFEILDEVGFPDGVVNLLLGSGADIGDILVNHPDVDKISFTGGTSTGKQIMKDAADTIKKVSLELGGKSPNIVFADADFDTAVDYALLAIFAGQGQVCSAGSRLLLEKSIYDKFVPELVARAKKIKIGPGWHKDTEMGPLISEAHMQSVLDYVKIGMEEGAELLCGGNQITDGELATGNFIEPTIFTNTKPNMRIVQEEIFGPVLVIQVFETEQEALELANGTDFGLAAAVFTNDGAKAQRVIRGLQAGITWINAYHPTFNEAPWSGYKQSGIGADLGTYGFEEYLLTKQINIALHVQPSGWYKG</sequence>
<keyword evidence="2 4" id="KW-0560">Oxidoreductase</keyword>
<dbReference type="Gene3D" id="3.40.605.10">
    <property type="entry name" value="Aldehyde Dehydrogenase, Chain A, domain 1"/>
    <property type="match status" value="1"/>
</dbReference>
<evidence type="ECO:0000313" key="7">
    <source>
        <dbReference type="Proteomes" id="UP000318937"/>
    </source>
</evidence>
<evidence type="ECO:0000256" key="4">
    <source>
        <dbReference type="RuleBase" id="RU003345"/>
    </source>
</evidence>
<gene>
    <name evidence="6" type="ORF">FG383_03465</name>
</gene>
<keyword evidence="7" id="KW-1185">Reference proteome</keyword>
<dbReference type="Proteomes" id="UP000318937">
    <property type="component" value="Unassembled WGS sequence"/>
</dbReference>
<dbReference type="InterPro" id="IPR015590">
    <property type="entry name" value="Aldehyde_DH_dom"/>
</dbReference>
<reference evidence="6 7" key="1">
    <citation type="submission" date="2019-05" db="EMBL/GenBank/DDBJ databases">
        <title>Psychrobacillus vulpis sp. nov., a new species isolated from feces of a red fox that inhabits in The Tablas de Daimiel Natural Park, Albacete, Spain.</title>
        <authorList>
            <person name="Rodriguez M."/>
            <person name="Reina J.C."/>
            <person name="Bejar V."/>
            <person name="Llamas I."/>
        </authorList>
    </citation>
    <scope>NUCLEOTIDE SEQUENCE [LARGE SCALE GENOMIC DNA]</scope>
    <source>
        <strain evidence="6 7">NHI-2</strain>
    </source>
</reference>
<evidence type="ECO:0000259" key="5">
    <source>
        <dbReference type="Pfam" id="PF00171"/>
    </source>
</evidence>
<comment type="caution">
    <text evidence="6">The sequence shown here is derived from an EMBL/GenBank/DDBJ whole genome shotgun (WGS) entry which is preliminary data.</text>
</comment>
<evidence type="ECO:0000256" key="2">
    <source>
        <dbReference type="ARBA" id="ARBA00023002"/>
    </source>
</evidence>
<dbReference type="Gene3D" id="3.40.309.10">
    <property type="entry name" value="Aldehyde Dehydrogenase, Chain A, domain 2"/>
    <property type="match status" value="1"/>
</dbReference>
<proteinExistence type="inferred from homology"/>
<dbReference type="InterPro" id="IPR016162">
    <property type="entry name" value="Ald_DH_N"/>
</dbReference>
<comment type="similarity">
    <text evidence="1 4">Belongs to the aldehyde dehydrogenase family.</text>
</comment>
<dbReference type="AlphaFoldDB" id="A0A544TKM5"/>
<name>A0A544TKM5_9BACI</name>
<dbReference type="EMBL" id="VDGG01000005">
    <property type="protein sequence ID" value="TQR17992.1"/>
    <property type="molecule type" value="Genomic_DNA"/>
</dbReference>
<dbReference type="PROSITE" id="PS00687">
    <property type="entry name" value="ALDEHYDE_DEHYDR_GLU"/>
    <property type="match status" value="1"/>
</dbReference>